<keyword evidence="1 2" id="KW-0808">Transferase</keyword>
<protein>
    <submittedName>
        <fullName evidence="2">Tetrahydromethanopterin S-methyltransferase, subunit A</fullName>
        <ecNumber evidence="2">2.1.1.86</ecNumber>
    </submittedName>
</protein>
<dbReference type="EC" id="2.1.1.86" evidence="2"/>
<dbReference type="GO" id="GO:0008168">
    <property type="term" value="F:methyltransferase activity"/>
    <property type="evidence" value="ECO:0007669"/>
    <property type="project" value="UniProtKB-KW"/>
</dbReference>
<accession>A0RXI7</accession>
<organism evidence="2 3">
    <name type="scientific">Cenarchaeum symbiosum (strain A)</name>
    <dbReference type="NCBI Taxonomy" id="414004"/>
    <lineage>
        <taxon>Archaea</taxon>
        <taxon>Nitrososphaerota</taxon>
        <taxon>Candidatus Cenarchaeales</taxon>
        <taxon>Candidatus Cenarchaeaceae</taxon>
        <taxon>Candidatus Cenarchaeum</taxon>
    </lineage>
</organism>
<proteinExistence type="predicted"/>
<evidence type="ECO:0000256" key="1">
    <source>
        <dbReference type="ARBA" id="ARBA00022679"/>
    </source>
</evidence>
<dbReference type="AlphaFoldDB" id="A0RXI7"/>
<dbReference type="EnsemblBacteria" id="ABK78054">
    <property type="protein sequence ID" value="ABK78054"/>
    <property type="gene ID" value="CENSYa_1432"/>
</dbReference>
<sequence length="141" mass="14770">MRGTVHLGNPESTVAVCTLSSMDLLDRIAGSELMEEIALAGRLLSENEGIDALIRSANSGNIRTVVLCGREVRGHLAGHSLLELHKNGIGPGGRIAGSASPHPVLESGQAEVDLFRGRVDIIDAIGETGLDDIGRLVRSAQ</sequence>
<dbReference type="Proteomes" id="UP000000758">
    <property type="component" value="Chromosome"/>
</dbReference>
<dbReference type="HOGENOM" id="CLU_1674043_0_0_2"/>
<name>A0RXI7_CENSY</name>
<dbReference type="InterPro" id="IPR030688">
    <property type="entry name" value="MeTrfase_MtrA/MtxA"/>
</dbReference>
<dbReference type="EMBL" id="DP000238">
    <property type="protein sequence ID" value="ABK78054.1"/>
    <property type="molecule type" value="Genomic_DNA"/>
</dbReference>
<evidence type="ECO:0000313" key="2">
    <source>
        <dbReference type="EMBL" id="ABK78054.1"/>
    </source>
</evidence>
<keyword evidence="2" id="KW-0489">Methyltransferase</keyword>
<gene>
    <name evidence="2" type="ordered locus">CENSYa_1432</name>
</gene>
<dbReference type="KEGG" id="csy:CENSYa_1432"/>
<dbReference type="STRING" id="414004.CENSYa_1432"/>
<dbReference type="GO" id="GO:0032259">
    <property type="term" value="P:methylation"/>
    <property type="evidence" value="ECO:0007669"/>
    <property type="project" value="UniProtKB-KW"/>
</dbReference>
<reference evidence="2 3" key="1">
    <citation type="journal article" date="2006" name="Proc. Natl. Acad. Sci. U.S.A.">
        <title>Genomic analysis of the uncultivated marine crenarchaeote Cenarchaeum symbiosum.</title>
        <authorList>
            <person name="Hallam S.J."/>
            <person name="Konstantinidis K.T."/>
            <person name="Putnam N."/>
            <person name="Schleper C."/>
            <person name="Watanabe Y."/>
            <person name="Sugahara J."/>
            <person name="Preston C."/>
            <person name="de la Torre J."/>
            <person name="Richardson P.M."/>
            <person name="DeLong E.F."/>
        </authorList>
    </citation>
    <scope>NUCLEOTIDE SEQUENCE [LARGE SCALE GENOMIC DNA]</scope>
    <source>
        <strain evidence="3">A</strain>
    </source>
</reference>
<dbReference type="Pfam" id="PF04208">
    <property type="entry name" value="MtrA"/>
    <property type="match status" value="1"/>
</dbReference>
<evidence type="ECO:0000313" key="3">
    <source>
        <dbReference type="Proteomes" id="UP000000758"/>
    </source>
</evidence>
<keyword evidence="3" id="KW-1185">Reference proteome</keyword>